<protein>
    <submittedName>
        <fullName evidence="2">Uncharacterized protein</fullName>
    </submittedName>
</protein>
<sequence length="133" mass="14779">MAHIQTTKSQRNGTGQARENKWSGQERGESQSSARRENPISIMLLREESIAVGDKLTDTGRGLSLAEFPCKDSPASCSSRLPEYIRLIRRQEVGITHACDTPMTSITPGHEVYGVWWRQPKATISSKDIVCCC</sequence>
<feature type="compositionally biased region" description="Basic and acidic residues" evidence="1">
    <location>
        <begin position="18"/>
        <end position="38"/>
    </location>
</feature>
<evidence type="ECO:0000313" key="3">
    <source>
        <dbReference type="Proteomes" id="UP001519460"/>
    </source>
</evidence>
<reference evidence="2 3" key="1">
    <citation type="journal article" date="2023" name="Sci. Data">
        <title>Genome assembly of the Korean intertidal mud-creeper Batillaria attramentaria.</title>
        <authorList>
            <person name="Patra A.K."/>
            <person name="Ho P.T."/>
            <person name="Jun S."/>
            <person name="Lee S.J."/>
            <person name="Kim Y."/>
            <person name="Won Y.J."/>
        </authorList>
    </citation>
    <scope>NUCLEOTIDE SEQUENCE [LARGE SCALE GENOMIC DNA]</scope>
    <source>
        <strain evidence="2">Wonlab-2016</strain>
    </source>
</reference>
<organism evidence="2 3">
    <name type="scientific">Batillaria attramentaria</name>
    <dbReference type="NCBI Taxonomy" id="370345"/>
    <lineage>
        <taxon>Eukaryota</taxon>
        <taxon>Metazoa</taxon>
        <taxon>Spiralia</taxon>
        <taxon>Lophotrochozoa</taxon>
        <taxon>Mollusca</taxon>
        <taxon>Gastropoda</taxon>
        <taxon>Caenogastropoda</taxon>
        <taxon>Sorbeoconcha</taxon>
        <taxon>Cerithioidea</taxon>
        <taxon>Batillariidae</taxon>
        <taxon>Batillaria</taxon>
    </lineage>
</organism>
<proteinExistence type="predicted"/>
<dbReference type="AlphaFoldDB" id="A0ABD0KB12"/>
<gene>
    <name evidence="2" type="ORF">BaRGS_00024413</name>
</gene>
<dbReference type="EMBL" id="JACVVK020000212">
    <property type="protein sequence ID" value="KAK7484288.1"/>
    <property type="molecule type" value="Genomic_DNA"/>
</dbReference>
<name>A0ABD0KB12_9CAEN</name>
<comment type="caution">
    <text evidence="2">The sequence shown here is derived from an EMBL/GenBank/DDBJ whole genome shotgun (WGS) entry which is preliminary data.</text>
</comment>
<keyword evidence="3" id="KW-1185">Reference proteome</keyword>
<evidence type="ECO:0000256" key="1">
    <source>
        <dbReference type="SAM" id="MobiDB-lite"/>
    </source>
</evidence>
<feature type="compositionally biased region" description="Polar residues" evidence="1">
    <location>
        <begin position="1"/>
        <end position="17"/>
    </location>
</feature>
<dbReference type="Proteomes" id="UP001519460">
    <property type="component" value="Unassembled WGS sequence"/>
</dbReference>
<evidence type="ECO:0000313" key="2">
    <source>
        <dbReference type="EMBL" id="KAK7484288.1"/>
    </source>
</evidence>
<accession>A0ABD0KB12</accession>
<feature type="region of interest" description="Disordered" evidence="1">
    <location>
        <begin position="1"/>
        <end position="39"/>
    </location>
</feature>